<keyword evidence="2" id="KW-1185">Reference proteome</keyword>
<proteinExistence type="predicted"/>
<comment type="caution">
    <text evidence="1">The sequence shown here is derived from an EMBL/GenBank/DDBJ whole genome shotgun (WGS) entry which is preliminary data.</text>
</comment>
<evidence type="ECO:0000313" key="2">
    <source>
        <dbReference type="Proteomes" id="UP001501352"/>
    </source>
</evidence>
<dbReference type="RefSeq" id="WP_343794665.1">
    <property type="nucleotide sequence ID" value="NZ_BAAAGA010000008.1"/>
</dbReference>
<dbReference type="EMBL" id="BAAAGA010000008">
    <property type="protein sequence ID" value="GAA0629332.1"/>
    <property type="molecule type" value="Genomic_DNA"/>
</dbReference>
<gene>
    <name evidence="1" type="ORF">GCM10009422_28460</name>
</gene>
<evidence type="ECO:0000313" key="1">
    <source>
        <dbReference type="EMBL" id="GAA0629332.1"/>
    </source>
</evidence>
<protein>
    <submittedName>
        <fullName evidence="1">Uncharacterized protein</fullName>
    </submittedName>
</protein>
<dbReference type="Proteomes" id="UP001501352">
    <property type="component" value="Unassembled WGS sequence"/>
</dbReference>
<organism evidence="1 2">
    <name type="scientific">Brevundimonas kwangchunensis</name>
    <dbReference type="NCBI Taxonomy" id="322163"/>
    <lineage>
        <taxon>Bacteria</taxon>
        <taxon>Pseudomonadati</taxon>
        <taxon>Pseudomonadota</taxon>
        <taxon>Alphaproteobacteria</taxon>
        <taxon>Caulobacterales</taxon>
        <taxon>Caulobacteraceae</taxon>
        <taxon>Brevundimonas</taxon>
    </lineage>
</organism>
<reference evidence="1 2" key="1">
    <citation type="journal article" date="2019" name="Int. J. Syst. Evol. Microbiol.">
        <title>The Global Catalogue of Microorganisms (GCM) 10K type strain sequencing project: providing services to taxonomists for standard genome sequencing and annotation.</title>
        <authorList>
            <consortium name="The Broad Institute Genomics Platform"/>
            <consortium name="The Broad Institute Genome Sequencing Center for Infectious Disease"/>
            <person name="Wu L."/>
            <person name="Ma J."/>
        </authorList>
    </citation>
    <scope>NUCLEOTIDE SEQUENCE [LARGE SCALE GENOMIC DNA]</scope>
    <source>
        <strain evidence="1 2">JCM 12928</strain>
    </source>
</reference>
<accession>A0ABN1H5A6</accession>
<sequence length="214" mass="23430">MIEALRAWIDRRLSRGATPPRGLPPGVDEVRLLKSANALKLAELAGIIGALDQSIVAMRSLEADRAQSRASTDPVTDLALLRFAIVQFVDCFTARRGSARLTPKKAFDEAGVKFFGYVVEFANQLSGAHARVVGETETVVLLKRSGERAGVIGLTTRARRPERLTRPELASLAAFMETGRAAYAGLFDDTRQKVMDEVERMTSDGLLSLERRES</sequence>
<name>A0ABN1H5A6_9CAUL</name>